<dbReference type="EC" id="2.1.1.44" evidence="4"/>
<dbReference type="InterPro" id="IPR017804">
    <property type="entry name" value="MeTrfase_EgtD-like"/>
</dbReference>
<dbReference type="GO" id="GO:0052706">
    <property type="term" value="F:L-histidine N(alpha)-methyltransferase activity"/>
    <property type="evidence" value="ECO:0007669"/>
    <property type="project" value="UniProtKB-EC"/>
</dbReference>
<keyword evidence="1 4" id="KW-0489">Methyltransferase</keyword>
<keyword evidence="2 4" id="KW-0808">Transferase</keyword>
<accession>A0ABY6J5E5</accession>
<evidence type="ECO:0000259" key="3">
    <source>
        <dbReference type="Pfam" id="PF10017"/>
    </source>
</evidence>
<dbReference type="Pfam" id="PF10017">
    <property type="entry name" value="Methyltransf_33"/>
    <property type="match status" value="1"/>
</dbReference>
<dbReference type="PANTHER" id="PTHR43397:SF1">
    <property type="entry name" value="ERGOTHIONEINE BIOSYNTHESIS PROTEIN 1"/>
    <property type="match status" value="1"/>
</dbReference>
<dbReference type="RefSeq" id="WP_264281485.1">
    <property type="nucleotide sequence ID" value="NZ_CP107006.1"/>
</dbReference>
<protein>
    <submittedName>
        <fullName evidence="4">L-histidine N(Alpha)-methyltransferase</fullName>
        <ecNumber evidence="4">2.1.1.44</ecNumber>
    </submittedName>
</protein>
<dbReference type="Proteomes" id="UP001162741">
    <property type="component" value="Chromosome"/>
</dbReference>
<dbReference type="NCBIfam" id="TIGR03438">
    <property type="entry name" value="egtD_ergothio"/>
    <property type="match status" value="1"/>
</dbReference>
<dbReference type="Gene3D" id="3.40.50.150">
    <property type="entry name" value="Vaccinia Virus protein VP39"/>
    <property type="match status" value="1"/>
</dbReference>
<evidence type="ECO:0000256" key="2">
    <source>
        <dbReference type="ARBA" id="ARBA00022679"/>
    </source>
</evidence>
<dbReference type="InterPro" id="IPR035094">
    <property type="entry name" value="EgtD"/>
</dbReference>
<dbReference type="InterPro" id="IPR029063">
    <property type="entry name" value="SAM-dependent_MTases_sf"/>
</dbReference>
<dbReference type="EMBL" id="CP107006">
    <property type="protein sequence ID" value="UYQ93399.1"/>
    <property type="molecule type" value="Genomic_DNA"/>
</dbReference>
<dbReference type="InterPro" id="IPR051128">
    <property type="entry name" value="EgtD_Methyltrsf_superfamily"/>
</dbReference>
<gene>
    <name evidence="4" type="primary">egtD</name>
    <name evidence="4" type="ORF">MKQ68_25285</name>
</gene>
<organism evidence="4 5">
    <name type="scientific">Chitinophaga horti</name>
    <dbReference type="NCBI Taxonomy" id="2920382"/>
    <lineage>
        <taxon>Bacteria</taxon>
        <taxon>Pseudomonadati</taxon>
        <taxon>Bacteroidota</taxon>
        <taxon>Chitinophagia</taxon>
        <taxon>Chitinophagales</taxon>
        <taxon>Chitinophagaceae</taxon>
        <taxon>Chitinophaga</taxon>
    </lineage>
</organism>
<feature type="domain" description="Histidine-specific methyltransferase SAM-dependent" evidence="3">
    <location>
        <begin position="21"/>
        <end position="326"/>
    </location>
</feature>
<evidence type="ECO:0000313" key="5">
    <source>
        <dbReference type="Proteomes" id="UP001162741"/>
    </source>
</evidence>
<dbReference type="PIRSF" id="PIRSF018005">
    <property type="entry name" value="UCP018005"/>
    <property type="match status" value="1"/>
</dbReference>
<keyword evidence="5" id="KW-1185">Reference proteome</keyword>
<proteinExistence type="predicted"/>
<dbReference type="PANTHER" id="PTHR43397">
    <property type="entry name" value="ERGOTHIONEINE BIOSYNTHESIS PROTEIN 1"/>
    <property type="match status" value="1"/>
</dbReference>
<evidence type="ECO:0000313" key="4">
    <source>
        <dbReference type="EMBL" id="UYQ93399.1"/>
    </source>
</evidence>
<sequence length="328" mass="36985">MKTLALLQQPPVIRKTPGQFYTDVLKGLSADNKYLDSKYFYDAAGDKLFQDIMRCPEYYLTGCELEILEQQSRDIALTLCALCSTFDVVELGAGDASKTSILLKQILDMGLDYTYFPIDISGSMIGYLEKTLPRQLPGLKVHGLNGEYIEMLKASASLTAKKRAVLFMGASIGNVPPQEAAVFLKKIREQLRPGDILITGFDLKKDPATILAAYNDAAGITREFNLNLLRRINRELGANFDTTKFEHYPIYDPGTGSCKSYLISTQEQEVHLEDACIHFAKDEAIYMEISQKYSLADIDRLAREAGFRSVRQFTDRRDWFVDAMWQSC</sequence>
<dbReference type="InterPro" id="IPR019257">
    <property type="entry name" value="MeTrfase_dom"/>
</dbReference>
<evidence type="ECO:0000256" key="1">
    <source>
        <dbReference type="ARBA" id="ARBA00022603"/>
    </source>
</evidence>
<dbReference type="SUPFAM" id="SSF53335">
    <property type="entry name" value="S-adenosyl-L-methionine-dependent methyltransferases"/>
    <property type="match status" value="1"/>
</dbReference>
<name>A0ABY6J5E5_9BACT</name>
<reference evidence="4" key="1">
    <citation type="submission" date="2022-10" db="EMBL/GenBank/DDBJ databases">
        <title>Chitinophaga sp. nov., isolated from soil.</title>
        <authorList>
            <person name="Jeon C.O."/>
        </authorList>
    </citation>
    <scope>NUCLEOTIDE SEQUENCE</scope>
    <source>
        <strain evidence="4">R8</strain>
    </source>
</reference>
<dbReference type="GO" id="GO:0032259">
    <property type="term" value="P:methylation"/>
    <property type="evidence" value="ECO:0007669"/>
    <property type="project" value="UniProtKB-KW"/>
</dbReference>